<keyword evidence="1" id="KW-0472">Membrane</keyword>
<dbReference type="Proteomes" id="UP001164743">
    <property type="component" value="Chromosome 16A"/>
</dbReference>
<name>A0ABY7D3Z1_9BASI</name>
<evidence type="ECO:0000313" key="3">
    <source>
        <dbReference type="Proteomes" id="UP001164743"/>
    </source>
</evidence>
<proteinExistence type="predicted"/>
<sequence length="134" mass="14052">MASVTAEATCALISTAAGRAEKSSASDLSKRLVTLVIVASMAVATLFPLSKGRDLASISFSRRSSRPTIIKFLNNLYYLSRITLGAGVQCHQYRLIGATKGNGKKLLKASLVLHRSVAINPVSAPPVPLLGSVA</sequence>
<reference evidence="2" key="1">
    <citation type="submission" date="2022-10" db="EMBL/GenBank/DDBJ databases">
        <title>Puccinia triticina Genome sequencing and assembly.</title>
        <authorList>
            <person name="Li C."/>
        </authorList>
    </citation>
    <scope>NUCLEOTIDE SEQUENCE</scope>
    <source>
        <strain evidence="2">Pt15</strain>
    </source>
</reference>
<dbReference type="EMBL" id="CP110436">
    <property type="protein sequence ID" value="WAQ92331.1"/>
    <property type="molecule type" value="Genomic_DNA"/>
</dbReference>
<gene>
    <name evidence="2" type="ORF">PtA15_16A237</name>
</gene>
<accession>A0ABY7D3Z1</accession>
<keyword evidence="1" id="KW-1133">Transmembrane helix</keyword>
<keyword evidence="3" id="KW-1185">Reference proteome</keyword>
<dbReference type="RefSeq" id="XP_053027886.1">
    <property type="nucleotide sequence ID" value="XM_053163908.1"/>
</dbReference>
<protein>
    <submittedName>
        <fullName evidence="2">Uncharacterized protein</fullName>
    </submittedName>
</protein>
<feature type="transmembrane region" description="Helical" evidence="1">
    <location>
        <begin position="32"/>
        <end position="49"/>
    </location>
</feature>
<dbReference type="GeneID" id="77804803"/>
<evidence type="ECO:0000313" key="2">
    <source>
        <dbReference type="EMBL" id="WAQ92331.1"/>
    </source>
</evidence>
<keyword evidence="1" id="KW-0812">Transmembrane</keyword>
<evidence type="ECO:0000256" key="1">
    <source>
        <dbReference type="SAM" id="Phobius"/>
    </source>
</evidence>
<organism evidence="2 3">
    <name type="scientific">Puccinia triticina</name>
    <dbReference type="NCBI Taxonomy" id="208348"/>
    <lineage>
        <taxon>Eukaryota</taxon>
        <taxon>Fungi</taxon>
        <taxon>Dikarya</taxon>
        <taxon>Basidiomycota</taxon>
        <taxon>Pucciniomycotina</taxon>
        <taxon>Pucciniomycetes</taxon>
        <taxon>Pucciniales</taxon>
        <taxon>Pucciniaceae</taxon>
        <taxon>Puccinia</taxon>
    </lineage>
</organism>